<dbReference type="EMBL" id="JARQWQ010000004">
    <property type="protein sequence ID" value="KAK2572155.1"/>
    <property type="molecule type" value="Genomic_DNA"/>
</dbReference>
<name>A0AAD9R3J0_ACRCE</name>
<gene>
    <name evidence="1" type="ORF">P5673_002364</name>
</gene>
<accession>A0AAD9R3J0</accession>
<comment type="caution">
    <text evidence="1">The sequence shown here is derived from an EMBL/GenBank/DDBJ whole genome shotgun (WGS) entry which is preliminary data.</text>
</comment>
<organism evidence="1 2">
    <name type="scientific">Acropora cervicornis</name>
    <name type="common">Staghorn coral</name>
    <dbReference type="NCBI Taxonomy" id="6130"/>
    <lineage>
        <taxon>Eukaryota</taxon>
        <taxon>Metazoa</taxon>
        <taxon>Cnidaria</taxon>
        <taxon>Anthozoa</taxon>
        <taxon>Hexacorallia</taxon>
        <taxon>Scleractinia</taxon>
        <taxon>Astrocoeniina</taxon>
        <taxon>Acroporidae</taxon>
        <taxon>Acropora</taxon>
    </lineage>
</organism>
<evidence type="ECO:0000313" key="1">
    <source>
        <dbReference type="EMBL" id="KAK2572155.1"/>
    </source>
</evidence>
<reference evidence="1" key="1">
    <citation type="journal article" date="2023" name="G3 (Bethesda)">
        <title>Whole genome assembly and annotation of the endangered Caribbean coral Acropora cervicornis.</title>
        <authorList>
            <person name="Selwyn J.D."/>
            <person name="Vollmer S.V."/>
        </authorList>
    </citation>
    <scope>NUCLEOTIDE SEQUENCE</scope>
    <source>
        <strain evidence="1">K2</strain>
    </source>
</reference>
<reference evidence="1" key="2">
    <citation type="journal article" date="2023" name="Science">
        <title>Genomic signatures of disease resistance in endangered staghorn corals.</title>
        <authorList>
            <person name="Vollmer S.V."/>
            <person name="Selwyn J.D."/>
            <person name="Despard B.A."/>
            <person name="Roesel C.L."/>
        </authorList>
    </citation>
    <scope>NUCLEOTIDE SEQUENCE</scope>
    <source>
        <strain evidence="1">K2</strain>
    </source>
</reference>
<sequence>MNISTCSLQRDETVEECKGNVNGCDSKVGALSRLWEKITGVKFGTVAHYVDGAIFKKPFILDIELRRPESAVKLPNEFADSIKKYCSNRIDISRDLAIGRLRCLEAHTDILFILTDTKNISENSMLSYENVRDASLLCQEQKCASKL</sequence>
<keyword evidence="2" id="KW-1185">Reference proteome</keyword>
<protein>
    <submittedName>
        <fullName evidence="1">Uncharacterized protein</fullName>
    </submittedName>
</protein>
<evidence type="ECO:0000313" key="2">
    <source>
        <dbReference type="Proteomes" id="UP001249851"/>
    </source>
</evidence>
<dbReference type="Proteomes" id="UP001249851">
    <property type="component" value="Unassembled WGS sequence"/>
</dbReference>
<dbReference type="AlphaFoldDB" id="A0AAD9R3J0"/>
<proteinExistence type="predicted"/>